<dbReference type="SUPFAM" id="SSF52833">
    <property type="entry name" value="Thioredoxin-like"/>
    <property type="match status" value="2"/>
</dbReference>
<dbReference type="PROSITE" id="PS50405">
    <property type="entry name" value="GST_CTER"/>
    <property type="match status" value="2"/>
</dbReference>
<dbReference type="InterPro" id="IPR045073">
    <property type="entry name" value="Omega/Tau-like"/>
</dbReference>
<protein>
    <recommendedName>
        <fullName evidence="1">glutathione transferase</fullName>
        <ecNumber evidence="1">2.5.1.18</ecNumber>
    </recommendedName>
</protein>
<gene>
    <name evidence="6" type="ORF">SVIM_LOCUS450409</name>
</gene>
<dbReference type="Pfam" id="PF00043">
    <property type="entry name" value="GST_C"/>
    <property type="match status" value="2"/>
</dbReference>
<dbReference type="SFLD" id="SFLDG00358">
    <property type="entry name" value="Main_(cytGST)"/>
    <property type="match status" value="2"/>
</dbReference>
<dbReference type="PANTHER" id="PTHR11260:SF775">
    <property type="entry name" value="GLUTATHIONE S-TRANSFERASE U10"/>
    <property type="match status" value="1"/>
</dbReference>
<reference evidence="6" key="1">
    <citation type="submission" date="2019-03" db="EMBL/GenBank/DDBJ databases">
        <authorList>
            <person name="Mank J."/>
            <person name="Almeida P."/>
        </authorList>
    </citation>
    <scope>NUCLEOTIDE SEQUENCE</scope>
    <source>
        <strain evidence="6">78183</strain>
    </source>
</reference>
<dbReference type="GO" id="GO:0006749">
    <property type="term" value="P:glutathione metabolic process"/>
    <property type="evidence" value="ECO:0007669"/>
    <property type="project" value="InterPro"/>
</dbReference>
<dbReference type="EMBL" id="CAADRP010002074">
    <property type="protein sequence ID" value="VFU60686.1"/>
    <property type="molecule type" value="Genomic_DNA"/>
</dbReference>
<dbReference type="AlphaFoldDB" id="A0A6N2N1H3"/>
<dbReference type="InterPro" id="IPR004046">
    <property type="entry name" value="GST_C"/>
</dbReference>
<sequence length="430" mass="48604">MAEVKLYGFWPSPLSQRIIWALKVKGVEYEYIEEDLSNKSESLLKYNPVHKKIPVLVHGDKPIAESLVILEYIEETWPENPLLPKDPYERAMARFWIQYGVDTVDALRAFYQGSGEELKKAATELLESLKILEEQGLGDKKFFGGESMNLVDISYGLLGYWLAVVEEAKGVKVLEPSTLPRLHAWAKNLDELPVVKENAPACDNSPDLIKTMAEVKLYGFWPSPFSHRIIWALKLKGVEYEYIEEDLSNKSESLLKYNPVYKKTPVLVHGDKPIAESLVILEYIEETWPENPLLPKDPYERAMARFWIQYGVDTAAALGAFYHGRGEELEKAAKELLESLKILEEQGLGDKKFFGGESMNLVDISYGALGSLLAAVEEVKGVKVLEPSTLPRLHAWAKNLDELPVVKENMPAYDKLLAFVTGSMNRLAKN</sequence>
<dbReference type="Pfam" id="PF02798">
    <property type="entry name" value="GST_N"/>
    <property type="match status" value="2"/>
</dbReference>
<dbReference type="InterPro" id="IPR036249">
    <property type="entry name" value="Thioredoxin-like_sf"/>
</dbReference>
<feature type="domain" description="GST C-terminal" evidence="5">
    <location>
        <begin position="297"/>
        <end position="430"/>
    </location>
</feature>
<dbReference type="FunFam" id="3.40.30.10:FF:000014">
    <property type="entry name" value="Tau class glutathione S-transferase"/>
    <property type="match status" value="2"/>
</dbReference>
<dbReference type="PROSITE" id="PS50404">
    <property type="entry name" value="GST_NTER"/>
    <property type="match status" value="2"/>
</dbReference>
<comment type="catalytic activity">
    <reaction evidence="3">
        <text>RX + glutathione = an S-substituted glutathione + a halide anion + H(+)</text>
        <dbReference type="Rhea" id="RHEA:16437"/>
        <dbReference type="ChEBI" id="CHEBI:15378"/>
        <dbReference type="ChEBI" id="CHEBI:16042"/>
        <dbReference type="ChEBI" id="CHEBI:17792"/>
        <dbReference type="ChEBI" id="CHEBI:57925"/>
        <dbReference type="ChEBI" id="CHEBI:90779"/>
        <dbReference type="EC" id="2.5.1.18"/>
    </reaction>
</comment>
<dbReference type="GO" id="GO:0005737">
    <property type="term" value="C:cytoplasm"/>
    <property type="evidence" value="ECO:0007669"/>
    <property type="project" value="TreeGrafter"/>
</dbReference>
<proteinExistence type="predicted"/>
<evidence type="ECO:0000256" key="1">
    <source>
        <dbReference type="ARBA" id="ARBA00012452"/>
    </source>
</evidence>
<organism evidence="6">
    <name type="scientific">Salix viminalis</name>
    <name type="common">Common osier</name>
    <name type="synonym">Basket willow</name>
    <dbReference type="NCBI Taxonomy" id="40686"/>
    <lineage>
        <taxon>Eukaryota</taxon>
        <taxon>Viridiplantae</taxon>
        <taxon>Streptophyta</taxon>
        <taxon>Embryophyta</taxon>
        <taxon>Tracheophyta</taxon>
        <taxon>Spermatophyta</taxon>
        <taxon>Magnoliopsida</taxon>
        <taxon>eudicotyledons</taxon>
        <taxon>Gunneridae</taxon>
        <taxon>Pentapetalae</taxon>
        <taxon>rosids</taxon>
        <taxon>fabids</taxon>
        <taxon>Malpighiales</taxon>
        <taxon>Salicaceae</taxon>
        <taxon>Saliceae</taxon>
        <taxon>Salix</taxon>
    </lineage>
</organism>
<dbReference type="Gene3D" id="3.40.30.10">
    <property type="entry name" value="Glutaredoxin"/>
    <property type="match status" value="2"/>
</dbReference>
<evidence type="ECO:0000313" key="6">
    <source>
        <dbReference type="EMBL" id="VFU60686.1"/>
    </source>
</evidence>
<dbReference type="CDD" id="cd03185">
    <property type="entry name" value="GST_C_Tau"/>
    <property type="match status" value="2"/>
</dbReference>
<keyword evidence="2" id="KW-0808">Transferase</keyword>
<dbReference type="PANTHER" id="PTHR11260">
    <property type="entry name" value="GLUTATHIONE S-TRANSFERASE, GST, SUPERFAMILY, GST DOMAIN CONTAINING"/>
    <property type="match status" value="1"/>
</dbReference>
<feature type="domain" description="GST N-terminal" evidence="4">
    <location>
        <begin position="2"/>
        <end position="81"/>
    </location>
</feature>
<dbReference type="InterPro" id="IPR040079">
    <property type="entry name" value="Glutathione_S-Trfase"/>
</dbReference>
<feature type="domain" description="GST N-terminal" evidence="4">
    <location>
        <begin position="213"/>
        <end position="292"/>
    </location>
</feature>
<dbReference type="Gene3D" id="1.20.1050.10">
    <property type="match status" value="2"/>
</dbReference>
<dbReference type="CDD" id="cd03058">
    <property type="entry name" value="GST_N_Tau"/>
    <property type="match status" value="2"/>
</dbReference>
<evidence type="ECO:0000259" key="4">
    <source>
        <dbReference type="PROSITE" id="PS50404"/>
    </source>
</evidence>
<dbReference type="InterPro" id="IPR004045">
    <property type="entry name" value="Glutathione_S-Trfase_N"/>
</dbReference>
<dbReference type="SFLD" id="SFLDG01152">
    <property type="entry name" value="Main.3:_Omega-_and_Tau-like"/>
    <property type="match status" value="2"/>
</dbReference>
<dbReference type="EC" id="2.5.1.18" evidence="1"/>
<feature type="domain" description="GST C-terminal" evidence="5">
    <location>
        <begin position="86"/>
        <end position="225"/>
    </location>
</feature>
<accession>A0A6N2N1H3</accession>
<dbReference type="SUPFAM" id="SSF47616">
    <property type="entry name" value="GST C-terminal domain-like"/>
    <property type="match status" value="2"/>
</dbReference>
<dbReference type="GO" id="GO:0004364">
    <property type="term" value="F:glutathione transferase activity"/>
    <property type="evidence" value="ECO:0007669"/>
    <property type="project" value="UniProtKB-EC"/>
</dbReference>
<dbReference type="FunFam" id="1.20.1050.10:FF:000012">
    <property type="entry name" value="Tau class glutathione S-transferase"/>
    <property type="match status" value="2"/>
</dbReference>
<evidence type="ECO:0000259" key="5">
    <source>
        <dbReference type="PROSITE" id="PS50405"/>
    </source>
</evidence>
<evidence type="ECO:0000256" key="3">
    <source>
        <dbReference type="ARBA" id="ARBA00047960"/>
    </source>
</evidence>
<evidence type="ECO:0000256" key="2">
    <source>
        <dbReference type="ARBA" id="ARBA00022679"/>
    </source>
</evidence>
<dbReference type="InterPro" id="IPR036282">
    <property type="entry name" value="Glutathione-S-Trfase_C_sf"/>
</dbReference>
<dbReference type="InterPro" id="IPR045074">
    <property type="entry name" value="GST_C_Tau"/>
</dbReference>
<dbReference type="InterPro" id="IPR010987">
    <property type="entry name" value="Glutathione-S-Trfase_C-like"/>
</dbReference>
<dbReference type="SFLD" id="SFLDS00019">
    <property type="entry name" value="Glutathione_Transferase_(cytos"/>
    <property type="match status" value="2"/>
</dbReference>
<name>A0A6N2N1H3_SALVM</name>